<dbReference type="RefSeq" id="XP_056043539.1">
    <property type="nucleotide sequence ID" value="XM_056184279.1"/>
</dbReference>
<evidence type="ECO:0000256" key="7">
    <source>
        <dbReference type="ARBA" id="ARBA00022982"/>
    </source>
</evidence>
<comment type="subcellular location">
    <subcellularLocation>
        <location evidence="1 11">Mitochondrion inner membrane</location>
        <topology evidence="1 11">Single-pass membrane protein</topology>
    </subcellularLocation>
</comment>
<evidence type="ECO:0000256" key="1">
    <source>
        <dbReference type="ARBA" id="ARBA00004434"/>
    </source>
</evidence>
<keyword evidence="13" id="KW-1185">Reference proteome</keyword>
<evidence type="ECO:0000256" key="4">
    <source>
        <dbReference type="ARBA" id="ARBA00022660"/>
    </source>
</evidence>
<keyword evidence="3 11" id="KW-0813">Transport</keyword>
<evidence type="ECO:0000256" key="8">
    <source>
        <dbReference type="ARBA" id="ARBA00022989"/>
    </source>
</evidence>
<protein>
    <recommendedName>
        <fullName evidence="11">Cytochrome b-c1 complex subunit 8</fullName>
    </recommendedName>
    <alternativeName>
        <fullName evidence="11">Complex III subunit 8</fullName>
    </alternativeName>
</protein>
<evidence type="ECO:0000256" key="11">
    <source>
        <dbReference type="RuleBase" id="RU368118"/>
    </source>
</evidence>
<evidence type="ECO:0000256" key="9">
    <source>
        <dbReference type="ARBA" id="ARBA00023128"/>
    </source>
</evidence>
<dbReference type="Pfam" id="PF02939">
    <property type="entry name" value="UcrQ"/>
    <property type="match status" value="1"/>
</dbReference>
<proteinExistence type="inferred from homology"/>
<comment type="similarity">
    <text evidence="2 11">Belongs to the UQCRQ/QCR8 family.</text>
</comment>
<organism evidence="12 13">
    <name type="scientific">Lipomyces tetrasporus</name>
    <dbReference type="NCBI Taxonomy" id="54092"/>
    <lineage>
        <taxon>Eukaryota</taxon>
        <taxon>Fungi</taxon>
        <taxon>Dikarya</taxon>
        <taxon>Ascomycota</taxon>
        <taxon>Saccharomycotina</taxon>
        <taxon>Lipomycetes</taxon>
        <taxon>Lipomycetales</taxon>
        <taxon>Lipomycetaceae</taxon>
        <taxon>Lipomyces</taxon>
    </lineage>
</organism>
<keyword evidence="8 11" id="KW-1133">Transmembrane helix</keyword>
<feature type="transmembrane region" description="Helical" evidence="11">
    <location>
        <begin position="56"/>
        <end position="73"/>
    </location>
</feature>
<keyword evidence="9 11" id="KW-0496">Mitochondrion</keyword>
<evidence type="ECO:0000256" key="10">
    <source>
        <dbReference type="ARBA" id="ARBA00023136"/>
    </source>
</evidence>
<evidence type="ECO:0000313" key="13">
    <source>
        <dbReference type="Proteomes" id="UP001217417"/>
    </source>
</evidence>
<dbReference type="GO" id="GO:0005743">
    <property type="term" value="C:mitochondrial inner membrane"/>
    <property type="evidence" value="ECO:0007669"/>
    <property type="project" value="UniProtKB-SubCell"/>
</dbReference>
<evidence type="ECO:0000256" key="6">
    <source>
        <dbReference type="ARBA" id="ARBA00022792"/>
    </source>
</evidence>
<comment type="function">
    <text evidence="11">Component of the ubiquinol-cytochrome c oxidoreductase, a multisubunit transmembrane complex that is part of the mitochondrial electron transport chain which drives oxidative phosphorylation. The complex plays an important role in the uptake of multiple carbon sources present in different host niches.</text>
</comment>
<dbReference type="GO" id="GO:0006122">
    <property type="term" value="P:mitochondrial electron transport, ubiquinol to cytochrome c"/>
    <property type="evidence" value="ECO:0007669"/>
    <property type="project" value="UniProtKB-UniRule"/>
</dbReference>
<keyword evidence="5 11" id="KW-0812">Transmembrane</keyword>
<accession>A0AAD7VSW4</accession>
<evidence type="ECO:0000313" key="12">
    <source>
        <dbReference type="EMBL" id="KAJ8100089.1"/>
    </source>
</evidence>
<dbReference type="InterPro" id="IPR004205">
    <property type="entry name" value="Cyt_bc1_su8"/>
</dbReference>
<dbReference type="AlphaFoldDB" id="A0AAD7VSW4"/>
<reference evidence="12" key="1">
    <citation type="submission" date="2023-03" db="EMBL/GenBank/DDBJ databases">
        <title>Near-Complete genome sequence of Lipomyces tetrasporous NRRL Y-64009, an oleaginous yeast capable of growing on lignocellulosic hydrolysates.</title>
        <authorList>
            <consortium name="Lawrence Berkeley National Laboratory"/>
            <person name="Jagtap S.S."/>
            <person name="Liu J.-J."/>
            <person name="Walukiewicz H.E."/>
            <person name="Pangilinan J."/>
            <person name="Lipzen A."/>
            <person name="Ahrendt S."/>
            <person name="Koriabine M."/>
            <person name="Cobaugh K."/>
            <person name="Salamov A."/>
            <person name="Yoshinaga Y."/>
            <person name="Ng V."/>
            <person name="Daum C."/>
            <person name="Grigoriev I.V."/>
            <person name="Slininger P.J."/>
            <person name="Dien B.S."/>
            <person name="Jin Y.-S."/>
            <person name="Rao C.V."/>
        </authorList>
    </citation>
    <scope>NUCLEOTIDE SEQUENCE</scope>
    <source>
        <strain evidence="12">NRRL Y-64009</strain>
    </source>
</reference>
<comment type="subunit">
    <text evidence="11">Component of the ubiquinol-cytochrome c oxidoreductase (cytochrome b-c1 complex, complex III, CIII), a multisubunit enzyme composed of 3 respiratory subunits cytochrome b, cytochrome c1 and Rieske protein, 2 core protein subunits, and additional low-molecular weight protein subunits. The complex exists as an obligatory dimer and forms supercomplexes (SCs) in the inner mitochondrial membrane with cytochrome c oxidase (complex IV, CIV).</text>
</comment>
<dbReference type="GeneID" id="80879445"/>
<dbReference type="SUPFAM" id="SSF81508">
    <property type="entry name" value="Ubiquinone-binding protein QP-C of cytochrome bc1 complex (Ubiquinol-cytochrome c reductase)"/>
    <property type="match status" value="1"/>
</dbReference>
<dbReference type="Gene3D" id="1.20.5.210">
    <property type="entry name" value="Cytochrome b-c1 complex subunit 8"/>
    <property type="match status" value="1"/>
</dbReference>
<keyword evidence="10 11" id="KW-0472">Membrane</keyword>
<name>A0AAD7VSW4_9ASCO</name>
<dbReference type="EMBL" id="JARPMG010000006">
    <property type="protein sequence ID" value="KAJ8100089.1"/>
    <property type="molecule type" value="Genomic_DNA"/>
</dbReference>
<keyword evidence="6 11" id="KW-0999">Mitochondrion inner membrane</keyword>
<sequence>MTGGGHHGYMGWWGDMGGPKQRGIITYSVSPYAQKPFAGAFQNAIFNTFRRVSSQAFYVVLPAGLLIYVINTAKQRNAYLYSKAGRKDLEALL</sequence>
<keyword evidence="4 11" id="KW-0679">Respiratory chain</keyword>
<dbReference type="PANTHER" id="PTHR12119:SF2">
    <property type="entry name" value="CYTOCHROME B-C1 COMPLEX SUBUNIT 8"/>
    <property type="match status" value="1"/>
</dbReference>
<evidence type="ECO:0000256" key="2">
    <source>
        <dbReference type="ARBA" id="ARBA00007668"/>
    </source>
</evidence>
<dbReference type="PANTHER" id="PTHR12119">
    <property type="entry name" value="UBIQUINOL-CYTOCHROME C REDUCTASE COMPLEX UBIQUINONE-BINDING PROTEIN QP-C"/>
    <property type="match status" value="1"/>
</dbReference>
<dbReference type="Proteomes" id="UP001217417">
    <property type="component" value="Unassembled WGS sequence"/>
</dbReference>
<evidence type="ECO:0000256" key="3">
    <source>
        <dbReference type="ARBA" id="ARBA00022448"/>
    </source>
</evidence>
<keyword evidence="7 11" id="KW-0249">Electron transport</keyword>
<dbReference type="InterPro" id="IPR036642">
    <property type="entry name" value="Cyt_bc1_su8_sf"/>
</dbReference>
<dbReference type="GO" id="GO:0045275">
    <property type="term" value="C:respiratory chain complex III"/>
    <property type="evidence" value="ECO:0007669"/>
    <property type="project" value="UniProtKB-UniRule"/>
</dbReference>
<dbReference type="FunFam" id="1.20.5.210:FF:000001">
    <property type="entry name" value="Cytochrome b-c1 complex subunit 8"/>
    <property type="match status" value="1"/>
</dbReference>
<evidence type="ECO:0000256" key="5">
    <source>
        <dbReference type="ARBA" id="ARBA00022692"/>
    </source>
</evidence>
<gene>
    <name evidence="12" type="ORF">POJ06DRAFT_123874</name>
</gene>
<comment type="caution">
    <text evidence="12">The sequence shown here is derived from an EMBL/GenBank/DDBJ whole genome shotgun (WGS) entry which is preliminary data.</text>
</comment>